<dbReference type="SUPFAM" id="SSF56219">
    <property type="entry name" value="DNase I-like"/>
    <property type="match status" value="1"/>
</dbReference>
<gene>
    <name evidence="2" type="ORF">OSB1V03_LOCUS21475</name>
</gene>
<dbReference type="AlphaFoldDB" id="A0A7R9LTA9"/>
<keyword evidence="3" id="KW-1185">Reference proteome</keyword>
<dbReference type="EMBL" id="CAJPIZ010040077">
    <property type="protein sequence ID" value="CAG2121529.1"/>
    <property type="molecule type" value="Genomic_DNA"/>
</dbReference>
<proteinExistence type="predicted"/>
<dbReference type="PANTHER" id="PTHR11200:SF275">
    <property type="entry name" value="LD06095P"/>
    <property type="match status" value="1"/>
</dbReference>
<dbReference type="GO" id="GO:0005886">
    <property type="term" value="C:plasma membrane"/>
    <property type="evidence" value="ECO:0007669"/>
    <property type="project" value="TreeGrafter"/>
</dbReference>
<protein>
    <recommendedName>
        <fullName evidence="1">Inositol polyphosphate-related phosphatase domain-containing protein</fullName>
    </recommendedName>
</protein>
<name>A0A7R9LTA9_9ACAR</name>
<reference evidence="2" key="1">
    <citation type="submission" date="2020-11" db="EMBL/GenBank/DDBJ databases">
        <authorList>
            <person name="Tran Van P."/>
        </authorList>
    </citation>
    <scope>NUCLEOTIDE SEQUENCE</scope>
</reference>
<dbReference type="InterPro" id="IPR046985">
    <property type="entry name" value="IP5"/>
</dbReference>
<dbReference type="Gene3D" id="3.60.10.10">
    <property type="entry name" value="Endonuclease/exonuclease/phosphatase"/>
    <property type="match status" value="1"/>
</dbReference>
<evidence type="ECO:0000313" key="2">
    <source>
        <dbReference type="EMBL" id="CAD7647503.1"/>
    </source>
</evidence>
<sequence length="272" mass="31485">CIVNTHLAPHYENLDQRIADYNTIVDGQYFWSNKKPNILSHDYVLWMGDLNFRIDELTGDEIHDIIVKAAQTSGGSNCDNNKYKRLLDEDQLNRVRLEGRAFSEFTETAPTFAPTYKFFVNTDEYDYKSRKPAFTDRILYRFTANAYENTTLDLQQLNYTSHPQYKQSDHKPVSALFHLKTRQLVLQSIRKKRRVGCLGPTRVARDVEDSSDQNSGAEDNTVDIDRQIHVTFRPISDWRVNRDAIAWFTITPNDDSAVDTIAPWDCSTNFVS</sequence>
<dbReference type="InterPro" id="IPR036691">
    <property type="entry name" value="Endo/exonu/phosph_ase_sf"/>
</dbReference>
<dbReference type="InterPro" id="IPR000300">
    <property type="entry name" value="IPPc"/>
</dbReference>
<dbReference type="SMART" id="SM00128">
    <property type="entry name" value="IPPc"/>
    <property type="match status" value="1"/>
</dbReference>
<dbReference type="Proteomes" id="UP000759131">
    <property type="component" value="Unassembled WGS sequence"/>
</dbReference>
<dbReference type="GO" id="GO:0046856">
    <property type="term" value="P:phosphatidylinositol dephosphorylation"/>
    <property type="evidence" value="ECO:0007669"/>
    <property type="project" value="InterPro"/>
</dbReference>
<dbReference type="EMBL" id="OC894652">
    <property type="protein sequence ID" value="CAD7647503.1"/>
    <property type="molecule type" value="Genomic_DNA"/>
</dbReference>
<feature type="non-terminal residue" evidence="2">
    <location>
        <position position="272"/>
    </location>
</feature>
<dbReference type="GO" id="GO:0004439">
    <property type="term" value="F:phosphatidylinositol-4,5-bisphosphate 5-phosphatase activity"/>
    <property type="evidence" value="ECO:0007669"/>
    <property type="project" value="TreeGrafter"/>
</dbReference>
<dbReference type="OrthoDB" id="62798at2759"/>
<evidence type="ECO:0000259" key="1">
    <source>
        <dbReference type="SMART" id="SM00128"/>
    </source>
</evidence>
<dbReference type="PANTHER" id="PTHR11200">
    <property type="entry name" value="INOSITOL 5-PHOSPHATASE"/>
    <property type="match status" value="1"/>
</dbReference>
<dbReference type="GO" id="GO:0005737">
    <property type="term" value="C:cytoplasm"/>
    <property type="evidence" value="ECO:0007669"/>
    <property type="project" value="TreeGrafter"/>
</dbReference>
<dbReference type="Pfam" id="PF22669">
    <property type="entry name" value="Exo_endo_phos2"/>
    <property type="match status" value="1"/>
</dbReference>
<organism evidence="2">
    <name type="scientific">Medioppia subpectinata</name>
    <dbReference type="NCBI Taxonomy" id="1979941"/>
    <lineage>
        <taxon>Eukaryota</taxon>
        <taxon>Metazoa</taxon>
        <taxon>Ecdysozoa</taxon>
        <taxon>Arthropoda</taxon>
        <taxon>Chelicerata</taxon>
        <taxon>Arachnida</taxon>
        <taxon>Acari</taxon>
        <taxon>Acariformes</taxon>
        <taxon>Sarcoptiformes</taxon>
        <taxon>Oribatida</taxon>
        <taxon>Brachypylina</taxon>
        <taxon>Oppioidea</taxon>
        <taxon>Oppiidae</taxon>
        <taxon>Medioppia</taxon>
    </lineage>
</organism>
<accession>A0A7R9LTA9</accession>
<dbReference type="GO" id="GO:0001726">
    <property type="term" value="C:ruffle"/>
    <property type="evidence" value="ECO:0007669"/>
    <property type="project" value="TreeGrafter"/>
</dbReference>
<feature type="non-terminal residue" evidence="2">
    <location>
        <position position="1"/>
    </location>
</feature>
<evidence type="ECO:0000313" key="3">
    <source>
        <dbReference type="Proteomes" id="UP000759131"/>
    </source>
</evidence>
<feature type="domain" description="Inositol polyphosphate-related phosphatase" evidence="1">
    <location>
        <begin position="1"/>
        <end position="185"/>
    </location>
</feature>